<dbReference type="Gene3D" id="1.10.150.130">
    <property type="match status" value="1"/>
</dbReference>
<sequence>MPKIAKQLTDLAVRKARPRDASYMLASGGGLHLVVLPSGGKQWLVRFRTPDGKRGNRVIGIYPDMGVADAHKAAEDLHQQVRMGERPDGLYDRQRAVKASQTEAEAAAQQAAEEARKFSFAVISDAWLEDRKPGWAPATYDKNVFIVRGRLQPILGHADVRALASKDVVPVLIRLAHDTPSIAIKARQCLNGIVEYCIVRGIRGDDQVLRLQRVLPRYRGGHIPAVTKVQGVGPLMQAVMAHEGRIVRGGLLLAAYTACRPGIVATARWEEMDLDRAEWFIPASKMKTRVEHVVSLPRQAVVMLREMQQYRGGEYVFPGVGKRGNPHLHRDALSKALRDMGFKGQHATHGFRAMLRTVARERMKVDIDVLEAQLAHAKADDVQAAYDRAKFEDERRKVMQVWADFLHEQAEYANVVQIKQA</sequence>
<name>A0AB39FGB0_9BURK</name>
<dbReference type="EMBL" id="CP158265">
    <property type="protein sequence ID" value="XDJ77848.1"/>
    <property type="molecule type" value="Genomic_DNA"/>
</dbReference>
<evidence type="ECO:0000256" key="3">
    <source>
        <dbReference type="ARBA" id="ARBA00023125"/>
    </source>
</evidence>
<organism evidence="7">
    <name type="scientific">Castellaniella ginsengisoli</name>
    <dbReference type="NCBI Taxonomy" id="546114"/>
    <lineage>
        <taxon>Bacteria</taxon>
        <taxon>Pseudomonadati</taxon>
        <taxon>Pseudomonadota</taxon>
        <taxon>Betaproteobacteria</taxon>
        <taxon>Burkholderiales</taxon>
        <taxon>Alcaligenaceae</taxon>
        <taxon>Castellaniella</taxon>
    </lineage>
</organism>
<dbReference type="AlphaFoldDB" id="A0AB39FGB0"/>
<protein>
    <submittedName>
        <fullName evidence="7">Integrase arm-type DNA-binding domain-containing protein</fullName>
    </submittedName>
</protein>
<proteinExistence type="inferred from homology"/>
<dbReference type="InterPro" id="IPR013762">
    <property type="entry name" value="Integrase-like_cat_sf"/>
</dbReference>
<dbReference type="PROSITE" id="PS51898">
    <property type="entry name" value="TYR_RECOMBINASE"/>
    <property type="match status" value="1"/>
</dbReference>
<evidence type="ECO:0000256" key="1">
    <source>
        <dbReference type="ARBA" id="ARBA00008857"/>
    </source>
</evidence>
<comment type="similarity">
    <text evidence="1">Belongs to the 'phage' integrase family.</text>
</comment>
<dbReference type="Pfam" id="PF13356">
    <property type="entry name" value="Arm-DNA-bind_3"/>
    <property type="match status" value="1"/>
</dbReference>
<evidence type="ECO:0000259" key="5">
    <source>
        <dbReference type="PROSITE" id="PS51898"/>
    </source>
</evidence>
<gene>
    <name evidence="6" type="ORF">ABRY90_09150</name>
    <name evidence="7" type="ORF">ABRZ10_03305</name>
</gene>
<dbReference type="Pfam" id="PF00589">
    <property type="entry name" value="Phage_integrase"/>
    <property type="match status" value="1"/>
</dbReference>
<evidence type="ECO:0000313" key="7">
    <source>
        <dbReference type="EMBL" id="XDJ77848.1"/>
    </source>
</evidence>
<feature type="domain" description="Tyr recombinase" evidence="5">
    <location>
        <begin position="222"/>
        <end position="400"/>
    </location>
</feature>
<evidence type="ECO:0000256" key="4">
    <source>
        <dbReference type="ARBA" id="ARBA00023172"/>
    </source>
</evidence>
<dbReference type="CDD" id="cd00801">
    <property type="entry name" value="INT_P4_C"/>
    <property type="match status" value="1"/>
</dbReference>
<keyword evidence="4" id="KW-0233">DNA recombination</keyword>
<evidence type="ECO:0000256" key="2">
    <source>
        <dbReference type="ARBA" id="ARBA00022908"/>
    </source>
</evidence>
<dbReference type="SUPFAM" id="SSF56349">
    <property type="entry name" value="DNA breaking-rejoining enzymes"/>
    <property type="match status" value="1"/>
</dbReference>
<accession>A0AB39FGB0</accession>
<dbReference type="InterPro" id="IPR025166">
    <property type="entry name" value="Integrase_DNA_bind_dom"/>
</dbReference>
<dbReference type="Gene3D" id="3.30.160.390">
    <property type="entry name" value="Integrase, DNA-binding domain"/>
    <property type="match status" value="1"/>
</dbReference>
<dbReference type="EMBL" id="CP158258">
    <property type="protein sequence ID" value="XDJ57447.1"/>
    <property type="molecule type" value="Genomic_DNA"/>
</dbReference>
<keyword evidence="2" id="KW-0229">DNA integration</keyword>
<dbReference type="Gene3D" id="1.10.443.10">
    <property type="entry name" value="Intergrase catalytic core"/>
    <property type="match status" value="1"/>
</dbReference>
<dbReference type="Pfam" id="PF22022">
    <property type="entry name" value="Phage_int_M"/>
    <property type="match status" value="1"/>
</dbReference>
<dbReference type="InterPro" id="IPR038488">
    <property type="entry name" value="Integrase_DNA-bd_sf"/>
</dbReference>
<dbReference type="InterPro" id="IPR002104">
    <property type="entry name" value="Integrase_catalytic"/>
</dbReference>
<dbReference type="InterPro" id="IPR010998">
    <property type="entry name" value="Integrase_recombinase_N"/>
</dbReference>
<dbReference type="RefSeq" id="WP_368648371.1">
    <property type="nucleotide sequence ID" value="NZ_CP158258.1"/>
</dbReference>
<dbReference type="GO" id="GO:0003677">
    <property type="term" value="F:DNA binding"/>
    <property type="evidence" value="ECO:0007669"/>
    <property type="project" value="UniProtKB-KW"/>
</dbReference>
<reference evidence="7" key="1">
    <citation type="submission" date="2024-05" db="EMBL/GenBank/DDBJ databases">
        <authorList>
            <person name="Luo Y.-C."/>
            <person name="Nicholds J."/>
            <person name="Mortimer T."/>
            <person name="Maboni G."/>
        </authorList>
    </citation>
    <scope>NUCLEOTIDE SEQUENCE</scope>
    <source>
        <strain evidence="7">143769</strain>
        <strain evidence="6">148131</strain>
    </source>
</reference>
<dbReference type="InterPro" id="IPR053876">
    <property type="entry name" value="Phage_int_M"/>
</dbReference>
<dbReference type="GO" id="GO:0015074">
    <property type="term" value="P:DNA integration"/>
    <property type="evidence" value="ECO:0007669"/>
    <property type="project" value="UniProtKB-KW"/>
</dbReference>
<keyword evidence="3 7" id="KW-0238">DNA-binding</keyword>
<dbReference type="PANTHER" id="PTHR30629:SF2">
    <property type="entry name" value="PROPHAGE INTEGRASE INTS-RELATED"/>
    <property type="match status" value="1"/>
</dbReference>
<dbReference type="InterPro" id="IPR011010">
    <property type="entry name" value="DNA_brk_join_enz"/>
</dbReference>
<dbReference type="InterPro" id="IPR050808">
    <property type="entry name" value="Phage_Integrase"/>
</dbReference>
<dbReference type="GO" id="GO:0006310">
    <property type="term" value="P:DNA recombination"/>
    <property type="evidence" value="ECO:0007669"/>
    <property type="project" value="UniProtKB-KW"/>
</dbReference>
<dbReference type="PANTHER" id="PTHR30629">
    <property type="entry name" value="PROPHAGE INTEGRASE"/>
    <property type="match status" value="1"/>
</dbReference>
<evidence type="ECO:0000313" key="6">
    <source>
        <dbReference type="EMBL" id="XDJ57447.1"/>
    </source>
</evidence>